<sequence>MVELLSPVPVLERPNMKQSCILQAEETALAEDAARVEPAHVASSYLAQAPESLKEARSVISSKKRFFFIIPRIPANNKQDVDQ</sequence>
<dbReference type="EMBL" id="BMHQ01000002">
    <property type="protein sequence ID" value="GGE07048.1"/>
    <property type="molecule type" value="Genomic_DNA"/>
</dbReference>
<reference evidence="1" key="1">
    <citation type="journal article" date="2014" name="Int. J. Syst. Evol. Microbiol.">
        <title>Complete genome sequence of Corynebacterium casei LMG S-19264T (=DSM 44701T), isolated from a smear-ripened cheese.</title>
        <authorList>
            <consortium name="US DOE Joint Genome Institute (JGI-PGF)"/>
            <person name="Walter F."/>
            <person name="Albersmeier A."/>
            <person name="Kalinowski J."/>
            <person name="Ruckert C."/>
        </authorList>
    </citation>
    <scope>NUCLEOTIDE SEQUENCE</scope>
    <source>
        <strain evidence="1">CGMCC 1.15179</strain>
    </source>
</reference>
<name>A0A8J2VE90_9BACL</name>
<keyword evidence="2" id="KW-1185">Reference proteome</keyword>
<reference evidence="1" key="2">
    <citation type="submission" date="2020-09" db="EMBL/GenBank/DDBJ databases">
        <authorList>
            <person name="Sun Q."/>
            <person name="Zhou Y."/>
        </authorList>
    </citation>
    <scope>NUCLEOTIDE SEQUENCE</scope>
    <source>
        <strain evidence="1">CGMCC 1.15179</strain>
    </source>
</reference>
<gene>
    <name evidence="1" type="ORF">GCM10011571_05320</name>
</gene>
<comment type="caution">
    <text evidence="1">The sequence shown here is derived from an EMBL/GenBank/DDBJ whole genome shotgun (WGS) entry which is preliminary data.</text>
</comment>
<dbReference type="AlphaFoldDB" id="A0A8J2VE90"/>
<evidence type="ECO:0000313" key="1">
    <source>
        <dbReference type="EMBL" id="GGE07048.1"/>
    </source>
</evidence>
<evidence type="ECO:0000313" key="2">
    <source>
        <dbReference type="Proteomes" id="UP000625210"/>
    </source>
</evidence>
<proteinExistence type="predicted"/>
<organism evidence="1 2">
    <name type="scientific">Marinithermofilum abyssi</name>
    <dbReference type="NCBI Taxonomy" id="1571185"/>
    <lineage>
        <taxon>Bacteria</taxon>
        <taxon>Bacillati</taxon>
        <taxon>Bacillota</taxon>
        <taxon>Bacilli</taxon>
        <taxon>Bacillales</taxon>
        <taxon>Thermoactinomycetaceae</taxon>
        <taxon>Marinithermofilum</taxon>
    </lineage>
</organism>
<dbReference type="Proteomes" id="UP000625210">
    <property type="component" value="Unassembled WGS sequence"/>
</dbReference>
<accession>A0A8J2VE90</accession>
<protein>
    <submittedName>
        <fullName evidence="1">Uncharacterized protein</fullName>
    </submittedName>
</protein>